<reference evidence="4" key="2">
    <citation type="journal article" date="2018" name="Environ. Microbiol.">
        <title>Bloom of a denitrifying methanotroph, 'Candidatus Methylomirabilis limnetica', in a deep stratified lake.</title>
        <authorList>
            <person name="Graf J.S."/>
            <person name="Mayr M.J."/>
            <person name="Marchant H.K."/>
            <person name="Tienken D."/>
            <person name="Hach P.F."/>
            <person name="Brand A."/>
            <person name="Schubert C.J."/>
            <person name="Kuypers M.M."/>
            <person name="Milucka J."/>
        </authorList>
    </citation>
    <scope>NUCLEOTIDE SEQUENCE [LARGE SCALE GENOMIC DNA]</scope>
    <source>
        <strain evidence="4">Zug</strain>
    </source>
</reference>
<proteinExistence type="predicted"/>
<organism evidence="3 4">
    <name type="scientific">Candidatus Methylomirabilis limnetica</name>
    <dbReference type="NCBI Taxonomy" id="2033718"/>
    <lineage>
        <taxon>Bacteria</taxon>
        <taxon>Candidatus Methylomirabilota</taxon>
        <taxon>Candidatus Methylomirabilia</taxon>
        <taxon>Candidatus Methylomirabilales</taxon>
        <taxon>Candidatus Methylomirabilaceae</taxon>
        <taxon>Candidatus Methylomirabilis</taxon>
    </lineage>
</organism>
<name>A0A2T4TXS7_9BACT</name>
<sequence>MLSLFARLFGRLVGALVVLAAATWGALALFYGSLLTEALRAPVAGLFGLSGIVAAVVVLFSRRRWRAAGAFAAAFLLLLAWWSTIQPSNDRDWQPEVAVLPYANIDGDLITLHNIRNFEYRSETDFTPGYYDKTFDLRKLKSVDLVAAYWMGPAIAHTLLSFGFDGGDHIAISIETRKEQGEGYSTIKGFFKQYELFYVVADERDVIRVRTNYRKDPPEDVYLYQVHAPIENGRRVFLEYMHKINALKDKPQFYNTLTTNCTTAVWQNTRINPGHLPLSWKLLLSGHVPKYLYEAGRLDTLLPFEDLKERSRINKAAQAADRAPDFSRRIRAALPGTKHH</sequence>
<dbReference type="Proteomes" id="UP000241436">
    <property type="component" value="Unassembled WGS sequence"/>
</dbReference>
<evidence type="ECO:0000259" key="2">
    <source>
        <dbReference type="Pfam" id="PF13387"/>
    </source>
</evidence>
<dbReference type="OrthoDB" id="274718at2"/>
<evidence type="ECO:0000256" key="1">
    <source>
        <dbReference type="SAM" id="Phobius"/>
    </source>
</evidence>
<keyword evidence="1" id="KW-1133">Transmembrane helix</keyword>
<evidence type="ECO:0000313" key="3">
    <source>
        <dbReference type="EMBL" id="PTL35931.1"/>
    </source>
</evidence>
<feature type="transmembrane region" description="Helical" evidence="1">
    <location>
        <begin position="12"/>
        <end position="32"/>
    </location>
</feature>
<reference evidence="3 4" key="1">
    <citation type="submission" date="2017-09" db="EMBL/GenBank/DDBJ databases">
        <title>Bloom of a denitrifying methanotroph, Candidatus Methylomirabilis limnetica, in a deep stratified lake.</title>
        <authorList>
            <person name="Graf J.S."/>
            <person name="Marchant H.K."/>
            <person name="Tienken D."/>
            <person name="Hach P.F."/>
            <person name="Brand A."/>
            <person name="Schubert C.J."/>
            <person name="Kuypers M.M."/>
            <person name="Milucka J."/>
        </authorList>
    </citation>
    <scope>NUCLEOTIDE SEQUENCE [LARGE SCALE GENOMIC DNA]</scope>
    <source>
        <strain evidence="3 4">Zug</strain>
    </source>
</reference>
<feature type="domain" description="Lnb N-terminal periplasmic" evidence="2">
    <location>
        <begin position="130"/>
        <end position="286"/>
    </location>
</feature>
<comment type="caution">
    <text evidence="3">The sequence shown here is derived from an EMBL/GenBank/DDBJ whole genome shotgun (WGS) entry which is preliminary data.</text>
</comment>
<keyword evidence="4" id="KW-1185">Reference proteome</keyword>
<accession>A0A2T4TXS7</accession>
<evidence type="ECO:0000313" key="4">
    <source>
        <dbReference type="Proteomes" id="UP000241436"/>
    </source>
</evidence>
<feature type="transmembrane region" description="Helical" evidence="1">
    <location>
        <begin position="38"/>
        <end position="60"/>
    </location>
</feature>
<keyword evidence="1" id="KW-0472">Membrane</keyword>
<dbReference type="Pfam" id="PF13387">
    <property type="entry name" value="Lnb_N"/>
    <property type="match status" value="1"/>
</dbReference>
<protein>
    <recommendedName>
        <fullName evidence="2">Lnb N-terminal periplasmic domain-containing protein</fullName>
    </recommendedName>
</protein>
<dbReference type="EMBL" id="NVQC01000021">
    <property type="protein sequence ID" value="PTL35931.1"/>
    <property type="molecule type" value="Genomic_DNA"/>
</dbReference>
<keyword evidence="1" id="KW-0812">Transmembrane</keyword>
<dbReference type="AlphaFoldDB" id="A0A2T4TXS7"/>
<dbReference type="RefSeq" id="WP_107562174.1">
    <property type="nucleotide sequence ID" value="NZ_NVQC01000021.1"/>
</dbReference>
<dbReference type="InterPro" id="IPR025178">
    <property type="entry name" value="Lnb_N"/>
</dbReference>
<gene>
    <name evidence="3" type="ORF">CLG94_07090</name>
</gene>
<feature type="transmembrane region" description="Helical" evidence="1">
    <location>
        <begin position="67"/>
        <end position="85"/>
    </location>
</feature>